<dbReference type="AlphaFoldDB" id="A0A146M8M4"/>
<gene>
    <name evidence="1" type="ORF">g.35588</name>
</gene>
<protein>
    <submittedName>
        <fullName evidence="1">Uncharacterized protein</fullName>
    </submittedName>
</protein>
<name>A0A146M8M4_LYGHE</name>
<sequence>MLRQWLVQCKHSLSKRERDHINSHISPFVLGDYIPTNTYHLVAPLAVAQTLSPFHLGVSLSNNSLLHVGSSASSNRLQTPILLLMEFSPQFKIASNIFDSLSNVTLLVHLAHPPTYARAANLFQTQQIVEQLQETVSNAGFCTAVQRIDEHVVGCPHCGCTGCLCVVLQIADLRGDLVTCTLVPGDGDGDGDDAALENLHRVVDILAAVPLVQHIERRGTHTTLNKYMSYVVQSD</sequence>
<proteinExistence type="predicted"/>
<organism evidence="1">
    <name type="scientific">Lygus hesperus</name>
    <name type="common">Western plant bug</name>
    <dbReference type="NCBI Taxonomy" id="30085"/>
    <lineage>
        <taxon>Eukaryota</taxon>
        <taxon>Metazoa</taxon>
        <taxon>Ecdysozoa</taxon>
        <taxon>Arthropoda</taxon>
        <taxon>Hexapoda</taxon>
        <taxon>Insecta</taxon>
        <taxon>Pterygota</taxon>
        <taxon>Neoptera</taxon>
        <taxon>Paraneoptera</taxon>
        <taxon>Hemiptera</taxon>
        <taxon>Heteroptera</taxon>
        <taxon>Panheteroptera</taxon>
        <taxon>Cimicomorpha</taxon>
        <taxon>Miridae</taxon>
        <taxon>Mirini</taxon>
        <taxon>Lygus</taxon>
    </lineage>
</organism>
<dbReference type="EMBL" id="GDHC01002840">
    <property type="protein sequence ID" value="JAQ15789.1"/>
    <property type="molecule type" value="Transcribed_RNA"/>
</dbReference>
<accession>A0A146M8M4</accession>
<evidence type="ECO:0000313" key="1">
    <source>
        <dbReference type="EMBL" id="JAQ15789.1"/>
    </source>
</evidence>
<reference evidence="1" key="1">
    <citation type="journal article" date="2016" name="Gigascience">
        <title>De novo construction of an expanded transcriptome assembly for the western tarnished plant bug, Lygus hesperus.</title>
        <authorList>
            <person name="Tassone E.E."/>
            <person name="Geib S.M."/>
            <person name="Hall B."/>
            <person name="Fabrick J.A."/>
            <person name="Brent C.S."/>
            <person name="Hull J.J."/>
        </authorList>
    </citation>
    <scope>NUCLEOTIDE SEQUENCE</scope>
</reference>